<evidence type="ECO:0000313" key="1">
    <source>
        <dbReference type="EMBL" id="TDO00042.1"/>
    </source>
</evidence>
<accession>A0A4R6GWW9</accession>
<comment type="caution">
    <text evidence="1">The sequence shown here is derived from an EMBL/GenBank/DDBJ whole genome shotgun (WGS) entry which is preliminary data.</text>
</comment>
<proteinExistence type="predicted"/>
<dbReference type="EMBL" id="SNWI01000006">
    <property type="protein sequence ID" value="TDO00042.1"/>
    <property type="molecule type" value="Genomic_DNA"/>
</dbReference>
<evidence type="ECO:0000313" key="2">
    <source>
        <dbReference type="Proteomes" id="UP000294848"/>
    </source>
</evidence>
<organism evidence="1 2">
    <name type="scientific">Sunxiuqinia elliptica</name>
    <dbReference type="NCBI Taxonomy" id="655355"/>
    <lineage>
        <taxon>Bacteria</taxon>
        <taxon>Pseudomonadati</taxon>
        <taxon>Bacteroidota</taxon>
        <taxon>Bacteroidia</taxon>
        <taxon>Marinilabiliales</taxon>
        <taxon>Prolixibacteraceae</taxon>
        <taxon>Sunxiuqinia</taxon>
    </lineage>
</organism>
<dbReference type="Proteomes" id="UP000294848">
    <property type="component" value="Unassembled WGS sequence"/>
</dbReference>
<sequence length="56" mass="6463">MSGTNVQLSSQMFEKFKGFLVAYKKKLPTKKIRQLNFLVQFSNLYSNSLNPQAYAN</sequence>
<gene>
    <name evidence="1" type="ORF">DET52_106255</name>
</gene>
<reference evidence="1 2" key="1">
    <citation type="submission" date="2019-03" db="EMBL/GenBank/DDBJ databases">
        <title>Freshwater and sediment microbial communities from various areas in North America, analyzing microbe dynamics in response to fracking.</title>
        <authorList>
            <person name="Lamendella R."/>
        </authorList>
    </citation>
    <scope>NUCLEOTIDE SEQUENCE [LARGE SCALE GENOMIC DNA]</scope>
    <source>
        <strain evidence="1 2">114D</strain>
    </source>
</reference>
<dbReference type="AlphaFoldDB" id="A0A4R6GWW9"/>
<protein>
    <submittedName>
        <fullName evidence="1">Uncharacterized protein</fullName>
    </submittedName>
</protein>
<name>A0A4R6GWW9_9BACT</name>